<dbReference type="Pfam" id="PF09422">
    <property type="entry name" value="AMER"/>
    <property type="match status" value="1"/>
</dbReference>
<dbReference type="OrthoDB" id="9898564at2759"/>
<feature type="region of interest" description="Disordered" evidence="7">
    <location>
        <begin position="72"/>
        <end position="91"/>
    </location>
</feature>
<dbReference type="PANTHER" id="PTHR22237:SF0">
    <property type="entry name" value="APC MEMBRANE RECRUITMENT PROTEIN 1"/>
    <property type="match status" value="1"/>
</dbReference>
<evidence type="ECO:0000256" key="3">
    <source>
        <dbReference type="ARBA" id="ARBA00022475"/>
    </source>
</evidence>
<proteinExistence type="inferred from homology"/>
<evidence type="ECO:0000313" key="9">
    <source>
        <dbReference type="RefSeq" id="XP_033799822.1"/>
    </source>
</evidence>
<evidence type="ECO:0000256" key="6">
    <source>
        <dbReference type="ARBA" id="ARBA00023136"/>
    </source>
</evidence>
<feature type="compositionally biased region" description="Basic and acidic residues" evidence="7">
    <location>
        <begin position="1"/>
        <end position="13"/>
    </location>
</feature>
<keyword evidence="4" id="KW-0879">Wnt signaling pathway</keyword>
<dbReference type="RefSeq" id="XP_033799822.1">
    <property type="nucleotide sequence ID" value="XM_033943931.1"/>
</dbReference>
<feature type="region of interest" description="Disordered" evidence="7">
    <location>
        <begin position="155"/>
        <end position="178"/>
    </location>
</feature>
<dbReference type="GO" id="GO:0005886">
    <property type="term" value="C:plasma membrane"/>
    <property type="evidence" value="ECO:0007669"/>
    <property type="project" value="UniProtKB-SubCell"/>
</dbReference>
<evidence type="ECO:0000256" key="2">
    <source>
        <dbReference type="ARBA" id="ARBA00007750"/>
    </source>
</evidence>
<feature type="compositionally biased region" description="Basic and acidic residues" evidence="7">
    <location>
        <begin position="908"/>
        <end position="925"/>
    </location>
</feature>
<name>A0A6P8QMY9_GEOSA</name>
<dbReference type="GO" id="GO:0060828">
    <property type="term" value="P:regulation of canonical Wnt signaling pathway"/>
    <property type="evidence" value="ECO:0007669"/>
    <property type="project" value="TreeGrafter"/>
</dbReference>
<dbReference type="GO" id="GO:0008013">
    <property type="term" value="F:beta-catenin binding"/>
    <property type="evidence" value="ECO:0007669"/>
    <property type="project" value="TreeGrafter"/>
</dbReference>
<dbReference type="Proteomes" id="UP000515159">
    <property type="component" value="Chromosome 5"/>
</dbReference>
<protein>
    <submittedName>
        <fullName evidence="9 10">APC membrane recruitment protein 1</fullName>
    </submittedName>
</protein>
<evidence type="ECO:0000256" key="7">
    <source>
        <dbReference type="SAM" id="MobiDB-lite"/>
    </source>
</evidence>
<comment type="similarity">
    <text evidence="2">Belongs to the Amer family.</text>
</comment>
<feature type="compositionally biased region" description="Basic and acidic residues" evidence="7">
    <location>
        <begin position="159"/>
        <end position="169"/>
    </location>
</feature>
<sequence length="1113" mass="121848">MESGSLKETDRRKLSSVVCKESDGKSDAAERPPEHDVSTTLPEPQILGKLKKTPFKFFGGRRSICTLPSFFGGRSKGPGKGASKKGISKSKTHDGIIDVVYEGRKERANSTSGETGSLQRETAVAKVLPSSKSAHVAIDTGSKLDFSSNETLPLGSSEGFDKKHNEDKSLSFPRPKKGLKGLLSSIRRHKKNKNLDSEKVEPCEFVAVVANAEQVIKEPEIVSEVSEDGIKRNLVNTCIVATGADTLNGKGDDHATWGDVAEMLKSQATNEMCREADELASDVSEIGRPIAGELICADSEHSGIASVENTDEIDGDLPSVHSADHISLVFSDVASLKSFDSFTGCGDIIADQDIDCITESTSSVERSRENTKRSSCLVTYQGGGEDMATPDEIEEEYLQQLWESATEADITYERESLQAMNDHGEVQAVSNQPVSPSLSKDMTYSYAEGTVSVTVDLTPQSDQQESVPNSDEGYYDSTTPGPEDEVGHDMKERLPRDSYSGDALYEFYEPDDNLSPHTIGEVFFDSKTPYTELFEQCLDFGLSFDKNLIQISGNKSGVMETEEERLAAIQKQLLYWDLKQGSVLTRLEHPSQECARQKQSVACKNRSANTVVKQQIYPDNKQVVSQNSNRTGGDVELSVSDPENPSRRNCQSVHCLEKFSGVSCSQKAQGTYLNPKTTNSTFDSDLNGTGLATQEHGGIGPTNTAKYSNFRNLDDHDNCRKNECSDLVGSGENKMAGECEQVISFSQALVDFTSNGTLFSSLSESLGGSDSGSSFAQNLQALPTMVTFDIVDVENEAECDQQMDMNADAEVTASFESFDNSYVQKESVADCDGQMFPMGAQNSFQSFTWGVASLPRHLSLIHLNPSMPSPLSLNRRSRSLDTESLELELANTYVSKSGLKPCELPAKEEEKKDSMGRGFNGRKETVPPFYSDRTEADQTGSCYYRSDIPPGNMKGRRGIVSDVGAAVLEKDLPRSVQPEIDTLLVSSTPTYDRHDFDWRPQGTRTDNLITLSPRQVVRPSHLPLQTNGRKSQEVSETHRHYGEKKLALVLPLDEKKGVNLPHAHCFSQSSEASMKFKPIGVAQGMLQCNANNAETLKHSANYADTLKALTKLY</sequence>
<feature type="compositionally biased region" description="Polar residues" evidence="7">
    <location>
        <begin position="109"/>
        <end position="120"/>
    </location>
</feature>
<feature type="compositionally biased region" description="Polar residues" evidence="7">
    <location>
        <begin position="622"/>
        <end position="631"/>
    </location>
</feature>
<feature type="region of interest" description="Disordered" evidence="7">
    <location>
        <begin position="619"/>
        <end position="645"/>
    </location>
</feature>
<comment type="subcellular location">
    <subcellularLocation>
        <location evidence="1">Cell membrane</location>
        <topology evidence="1">Peripheral membrane protein</topology>
    </subcellularLocation>
</comment>
<evidence type="ECO:0000256" key="5">
    <source>
        <dbReference type="ARBA" id="ARBA00023121"/>
    </source>
</evidence>
<keyword evidence="6" id="KW-0472">Membrane</keyword>
<dbReference type="GeneID" id="117360263"/>
<feature type="region of interest" description="Disordered" evidence="7">
    <location>
        <begin position="103"/>
        <end position="124"/>
    </location>
</feature>
<keyword evidence="5" id="KW-0446">Lipid-binding</keyword>
<dbReference type="GO" id="GO:0016055">
    <property type="term" value="P:Wnt signaling pathway"/>
    <property type="evidence" value="ECO:0007669"/>
    <property type="project" value="UniProtKB-KW"/>
</dbReference>
<dbReference type="CTD" id="139285"/>
<evidence type="ECO:0000256" key="1">
    <source>
        <dbReference type="ARBA" id="ARBA00004202"/>
    </source>
</evidence>
<dbReference type="KEGG" id="gsh:117360263"/>
<organism evidence="8 9">
    <name type="scientific">Geotrypetes seraphini</name>
    <name type="common">Gaboon caecilian</name>
    <name type="synonym">Caecilia seraphini</name>
    <dbReference type="NCBI Taxonomy" id="260995"/>
    <lineage>
        <taxon>Eukaryota</taxon>
        <taxon>Metazoa</taxon>
        <taxon>Chordata</taxon>
        <taxon>Craniata</taxon>
        <taxon>Vertebrata</taxon>
        <taxon>Euteleostomi</taxon>
        <taxon>Amphibia</taxon>
        <taxon>Gymnophiona</taxon>
        <taxon>Geotrypetes</taxon>
    </lineage>
</organism>
<dbReference type="PANTHER" id="PTHR22237">
    <property type="entry name" value="APC MEMBRANE RECRUITMENT PROTEIN 2-RELATED"/>
    <property type="match status" value="1"/>
</dbReference>
<reference evidence="9 10" key="1">
    <citation type="submission" date="2025-04" db="UniProtKB">
        <authorList>
            <consortium name="RefSeq"/>
        </authorList>
    </citation>
    <scope>IDENTIFICATION</scope>
</reference>
<feature type="region of interest" description="Disordered" evidence="7">
    <location>
        <begin position="908"/>
        <end position="932"/>
    </location>
</feature>
<gene>
    <name evidence="9 10" type="primary">AMER1</name>
</gene>
<dbReference type="GO" id="GO:0005546">
    <property type="term" value="F:phosphatidylinositol-4,5-bisphosphate binding"/>
    <property type="evidence" value="ECO:0007669"/>
    <property type="project" value="TreeGrafter"/>
</dbReference>
<accession>A0A6P8QMY9</accession>
<keyword evidence="8" id="KW-1185">Reference proteome</keyword>
<evidence type="ECO:0000313" key="8">
    <source>
        <dbReference type="Proteomes" id="UP000515159"/>
    </source>
</evidence>
<feature type="region of interest" description="Disordered" evidence="7">
    <location>
        <begin position="454"/>
        <end position="489"/>
    </location>
</feature>
<keyword evidence="3" id="KW-1003">Cell membrane</keyword>
<evidence type="ECO:0000256" key="4">
    <source>
        <dbReference type="ARBA" id="ARBA00022687"/>
    </source>
</evidence>
<dbReference type="RefSeq" id="XP_033799823.1">
    <property type="nucleotide sequence ID" value="XM_033943932.1"/>
</dbReference>
<dbReference type="AlphaFoldDB" id="A0A6P8QMY9"/>
<dbReference type="InterPro" id="IPR019003">
    <property type="entry name" value="AMER"/>
</dbReference>
<feature type="compositionally biased region" description="Basic and acidic residues" evidence="7">
    <location>
        <begin position="20"/>
        <end position="37"/>
    </location>
</feature>
<feature type="region of interest" description="Disordered" evidence="7">
    <location>
        <begin position="1"/>
        <end position="45"/>
    </location>
</feature>
<feature type="compositionally biased region" description="Polar residues" evidence="7">
    <location>
        <begin position="454"/>
        <end position="469"/>
    </location>
</feature>
<evidence type="ECO:0000313" key="10">
    <source>
        <dbReference type="RefSeq" id="XP_033799823.1"/>
    </source>
</evidence>